<accession>A0AAV4VV71</accession>
<dbReference type="AlphaFoldDB" id="A0AAV4VV71"/>
<dbReference type="EMBL" id="BPLR01015139">
    <property type="protein sequence ID" value="GIY73903.1"/>
    <property type="molecule type" value="Genomic_DNA"/>
</dbReference>
<evidence type="ECO:0000313" key="2">
    <source>
        <dbReference type="Proteomes" id="UP001054945"/>
    </source>
</evidence>
<name>A0AAV4VV71_CAEEX</name>
<proteinExistence type="predicted"/>
<reference evidence="1 2" key="1">
    <citation type="submission" date="2021-06" db="EMBL/GenBank/DDBJ databases">
        <title>Caerostris extrusa draft genome.</title>
        <authorList>
            <person name="Kono N."/>
            <person name="Arakawa K."/>
        </authorList>
    </citation>
    <scope>NUCLEOTIDE SEQUENCE [LARGE SCALE GENOMIC DNA]</scope>
</reference>
<sequence>MAPSMLFRWCDLMAQCPSSLRTDLEIRTGTTTNYWQGLRLAQGWGCFSFAMGVRCMVFQLGFLFSSKLGVQLGKLIAAGDHLPLPDSLISKTVDMRSKLHE</sequence>
<keyword evidence="2" id="KW-1185">Reference proteome</keyword>
<evidence type="ECO:0000313" key="1">
    <source>
        <dbReference type="EMBL" id="GIY73903.1"/>
    </source>
</evidence>
<dbReference type="Proteomes" id="UP001054945">
    <property type="component" value="Unassembled WGS sequence"/>
</dbReference>
<gene>
    <name evidence="1" type="ORF">CEXT_34741</name>
</gene>
<organism evidence="1 2">
    <name type="scientific">Caerostris extrusa</name>
    <name type="common">Bark spider</name>
    <name type="synonym">Caerostris bankana</name>
    <dbReference type="NCBI Taxonomy" id="172846"/>
    <lineage>
        <taxon>Eukaryota</taxon>
        <taxon>Metazoa</taxon>
        <taxon>Ecdysozoa</taxon>
        <taxon>Arthropoda</taxon>
        <taxon>Chelicerata</taxon>
        <taxon>Arachnida</taxon>
        <taxon>Araneae</taxon>
        <taxon>Araneomorphae</taxon>
        <taxon>Entelegynae</taxon>
        <taxon>Araneoidea</taxon>
        <taxon>Araneidae</taxon>
        <taxon>Caerostris</taxon>
    </lineage>
</organism>
<protein>
    <submittedName>
        <fullName evidence="1">Uncharacterized protein</fullName>
    </submittedName>
</protein>
<comment type="caution">
    <text evidence="1">The sequence shown here is derived from an EMBL/GenBank/DDBJ whole genome shotgun (WGS) entry which is preliminary data.</text>
</comment>